<feature type="region of interest" description="Disordered" evidence="1">
    <location>
        <begin position="1"/>
        <end position="26"/>
    </location>
</feature>
<sequence>MLFFLSNNKDRVPSLSREPLHSKQTSSLGDKLKKSLAMFVSALLVTSLFPAQPQRANAVEDSVSNSGIVLSLGTYENGRFTEGGATEYPTDAPIPFAISMNVADSISSIPNAKLVITIPKAHIMKPQFAASAVAKESVFTEDADNYYQTYTFDQLTGGTIATFPTQGLSFYSGKTYKGDSFTVTAKLTDEKNMVLTEVTQTYTAKVRDLESRVPYLSSSDYSVKQDSTKTTPYYIVPAYATGNDATHGSTAASLYVGNVGSYFTADDIFKAGEGKFAISSLRIIGHLSEGAKFAQSNLNRIRGASISPDGQTLNVRLSGNYLYLGNGFDDNPYIDESNLEFGKEVKLTWEYIVDEGLPTQRTLTPRELTFLIQKTDYKQTSYFNTAVTKGAGYYSTNEAIKSSGSFYYFYNGKYFLKKCICYLIIY</sequence>
<evidence type="ECO:0000256" key="1">
    <source>
        <dbReference type="SAM" id="MobiDB-lite"/>
    </source>
</evidence>
<comment type="caution">
    <text evidence="2">The sequence shown here is derived from an EMBL/GenBank/DDBJ whole genome shotgun (WGS) entry which is preliminary data.</text>
</comment>
<evidence type="ECO:0000313" key="3">
    <source>
        <dbReference type="Proteomes" id="UP000183687"/>
    </source>
</evidence>
<dbReference type="RefSeq" id="WP_057002001.1">
    <property type="nucleotide sequence ID" value="NZ_JQBO01000003.1"/>
</dbReference>
<proteinExistence type="predicted"/>
<name>A0AB38A5A5_9ACTN</name>
<dbReference type="Proteomes" id="UP000183687">
    <property type="component" value="Unassembled WGS sequence"/>
</dbReference>
<dbReference type="AlphaFoldDB" id="A0AB38A5A5"/>
<protein>
    <submittedName>
        <fullName evidence="2">Uncharacterized protein</fullName>
    </submittedName>
</protein>
<organism evidence="2 3">
    <name type="scientific">Atopobium minutum</name>
    <dbReference type="NCBI Taxonomy" id="1381"/>
    <lineage>
        <taxon>Bacteria</taxon>
        <taxon>Bacillati</taxon>
        <taxon>Actinomycetota</taxon>
        <taxon>Coriobacteriia</taxon>
        <taxon>Coriobacteriales</taxon>
        <taxon>Atopobiaceae</taxon>
        <taxon>Atopobium</taxon>
    </lineage>
</organism>
<accession>A0AB38A5A5</accession>
<gene>
    <name evidence="2" type="ORF">SAMN04489746_0382</name>
</gene>
<evidence type="ECO:0000313" key="2">
    <source>
        <dbReference type="EMBL" id="SEB48872.1"/>
    </source>
</evidence>
<dbReference type="EMBL" id="FNSH01000001">
    <property type="protein sequence ID" value="SEB48872.1"/>
    <property type="molecule type" value="Genomic_DNA"/>
</dbReference>
<reference evidence="2 3" key="1">
    <citation type="submission" date="2016-10" db="EMBL/GenBank/DDBJ databases">
        <authorList>
            <person name="Varghese N."/>
            <person name="Submissions S."/>
        </authorList>
    </citation>
    <scope>NUCLEOTIDE SEQUENCE [LARGE SCALE GENOMIC DNA]</scope>
    <source>
        <strain evidence="2 3">DSM 20586</strain>
    </source>
</reference>